<dbReference type="GO" id="GO:0042128">
    <property type="term" value="P:nitrate assimilation"/>
    <property type="evidence" value="ECO:0007669"/>
    <property type="project" value="UniProtKB-KW"/>
</dbReference>
<feature type="domain" description="Cytochrome b5 heme-binding" evidence="17">
    <location>
        <begin position="711"/>
        <end position="789"/>
    </location>
</feature>
<protein>
    <recommendedName>
        <fullName evidence="8">Nitrate reductase [NADPH]</fullName>
        <ecNumber evidence="7">1.7.1.3</ecNumber>
    </recommendedName>
</protein>
<dbReference type="PRINTS" id="PR00406">
    <property type="entry name" value="CYTB5RDTASE"/>
</dbReference>
<dbReference type="InterPro" id="IPR005066">
    <property type="entry name" value="MoCF_OxRdtse_dimer"/>
</dbReference>
<dbReference type="Gene3D" id="3.90.420.10">
    <property type="entry name" value="Oxidoreductase, molybdopterin-binding domain"/>
    <property type="match status" value="1"/>
</dbReference>
<dbReference type="Pfam" id="PF00174">
    <property type="entry name" value="Oxidored_molyb"/>
    <property type="match status" value="1"/>
</dbReference>
<dbReference type="EC" id="1.7.1.3" evidence="7"/>
<dbReference type="Gene3D" id="2.40.30.10">
    <property type="entry name" value="Translation factors"/>
    <property type="match status" value="1"/>
</dbReference>
<dbReference type="GO" id="GO:0020037">
    <property type="term" value="F:heme binding"/>
    <property type="evidence" value="ECO:0007669"/>
    <property type="project" value="TreeGrafter"/>
</dbReference>
<feature type="compositionally biased region" description="Basic and acidic residues" evidence="16">
    <location>
        <begin position="146"/>
        <end position="161"/>
    </location>
</feature>
<evidence type="ECO:0000256" key="3">
    <source>
        <dbReference type="ARBA" id="ARBA00001974"/>
    </source>
</evidence>
<evidence type="ECO:0000256" key="7">
    <source>
        <dbReference type="ARBA" id="ARBA00012673"/>
    </source>
</evidence>
<dbReference type="PANTHER" id="PTHR19372:SF7">
    <property type="entry name" value="SULFITE OXIDASE, MITOCHONDRIAL"/>
    <property type="match status" value="1"/>
</dbReference>
<sequence length="1093" mass="123534">MPHDIPWKVDVRHHPGSSAKDIKDEPEWTGGHQHRVGYRNRQGRVPGLVHQGDEQSDEPELVNSSGSSEPEEEIEFDQKAKSEFEDLKARAKQGDLLNFRDIISHQEDFHLRYPQNRSLGWRYVLEASEDWVKNEEKWPANLKRKQKEEAAKKEKDTHTEDGVEINNQKQDAKEKPKAEETDQEENDWKRKEGENSKHHDAYAGDDEKSDGEKEEDKPEYEKLLERYTPQEIALLKSLKHEKEYRSKLQQNDGKRKSPQTHNRTTIAIDEQDQFSPDNWLPRSDKLIRLTGKHPMNAEAELSALFETSQKTGLITPNELHYIRNHGAVPRILWELHKLDVENGKLVLSMDQLKNDFEHINIPVTLACDGNRRKELNMIKRSKGFSWGAGATGCVYWKGPLLRDVLLAAGVEPDKYTGEGKLRWVNFQGADDPSEGKYETCIPLDYAMDPSNDVLLALDMNDVPLPPDHGYPVRLLIPGYVGGRCVKWLSRIWISDYENDSHYHIWDNRVLPSFITEKDGEFASTMFAHPDTACNEQNLNSVIVKPAQGERIPLTKARKDNTYRIEGYAYDGGGHEVQRVEVSLDGGNTWLYCIRKFPEYPIRHGNKFWTWLHWHVDVSVVHLLNAKEGIAVRAWNVFKNTQPERASWNTMGMMNNCWYKVKPEVIQPEDGEEVPSILFRHPCEPGTGDGGWMKPSVENQIAAAKQEAGAPQKQFTRQEIEKHNTEGDCWLVVDGKVYDTTSVLSWHPGGKAAILGHAGKVHQGTSDEFASIHDGFAYQKLKECILGVVTEKAANFIKANAAAAAKEKANSKNDGDVVLQKHKWVPVTLKSRENLSEDTRKYTFALPDGTKDLGLGTCQHVQLGFHMKDKMLIRSYTPTKPLLPDPAKNRSSTTGKFQSLQDGQGTFELVVKTYFPTSEQPGGAMSNLLDCMRIGEEVELRGPTGEIVYNGKGNFVIEDKQMTFKKISLVLGGSGITPGFALIARAIVGAGEDLEVRVVDANKSEKDILLKDELDYFEGLGKGRLKVTHVLSHAGEEWKGLKGHVNEEILKENLFPPEEGSVVFLCGPPAMIQKAALPALRDWGYKEDENVFGF</sequence>
<dbReference type="InterPro" id="IPR017927">
    <property type="entry name" value="FAD-bd_FR_type"/>
</dbReference>
<dbReference type="Pfam" id="PF00175">
    <property type="entry name" value="NAD_binding_1"/>
    <property type="match status" value="1"/>
</dbReference>
<evidence type="ECO:0000259" key="17">
    <source>
        <dbReference type="PROSITE" id="PS50255"/>
    </source>
</evidence>
<dbReference type="SUPFAM" id="SSF63380">
    <property type="entry name" value="Riboflavin synthase domain-like"/>
    <property type="match status" value="1"/>
</dbReference>
<accession>A0A139GXN5</accession>
<evidence type="ECO:0000256" key="11">
    <source>
        <dbReference type="ARBA" id="ARBA00022723"/>
    </source>
</evidence>
<comment type="similarity">
    <text evidence="5">Belongs to the nitrate reductase family.</text>
</comment>
<dbReference type="InterPro" id="IPR001199">
    <property type="entry name" value="Cyt_B5-like_heme/steroid-bd"/>
</dbReference>
<keyword evidence="20" id="KW-1185">Reference proteome</keyword>
<dbReference type="Gene3D" id="2.60.40.650">
    <property type="match status" value="1"/>
</dbReference>
<dbReference type="GO" id="GO:0006790">
    <property type="term" value="P:sulfur compound metabolic process"/>
    <property type="evidence" value="ECO:0007669"/>
    <property type="project" value="TreeGrafter"/>
</dbReference>
<dbReference type="EMBL" id="LFZN01000248">
    <property type="protein sequence ID" value="KXS94912.1"/>
    <property type="molecule type" value="Genomic_DNA"/>
</dbReference>
<evidence type="ECO:0000313" key="19">
    <source>
        <dbReference type="EMBL" id="KXS94912.1"/>
    </source>
</evidence>
<keyword evidence="12" id="KW-0274">FAD</keyword>
<dbReference type="PROSITE" id="PS51384">
    <property type="entry name" value="FAD_FR"/>
    <property type="match status" value="1"/>
</dbReference>
<dbReference type="InterPro" id="IPR039261">
    <property type="entry name" value="FNR_nucleotide-bd"/>
</dbReference>
<dbReference type="InterPro" id="IPR008333">
    <property type="entry name" value="Cbr1-like_FAD-bd_dom"/>
</dbReference>
<dbReference type="STRING" id="321146.A0A139GXN5"/>
<dbReference type="InterPro" id="IPR001433">
    <property type="entry name" value="OxRdtase_FAD/NAD-bd"/>
</dbReference>
<comment type="caution">
    <text evidence="19">The sequence shown here is derived from an EMBL/GenBank/DDBJ whole genome shotgun (WGS) entry which is preliminary data.</text>
</comment>
<dbReference type="SUPFAM" id="SSF81296">
    <property type="entry name" value="E set domains"/>
    <property type="match status" value="1"/>
</dbReference>
<evidence type="ECO:0000256" key="14">
    <source>
        <dbReference type="ARBA" id="ARBA00023063"/>
    </source>
</evidence>
<dbReference type="GO" id="GO:0050464">
    <property type="term" value="F:nitrate reductase (NADPH) activity"/>
    <property type="evidence" value="ECO:0007669"/>
    <property type="project" value="UniProtKB-EC"/>
</dbReference>
<dbReference type="SUPFAM" id="SSF52343">
    <property type="entry name" value="Ferredoxin reductase-like, C-terminal NADP-linked domain"/>
    <property type="match status" value="1"/>
</dbReference>
<comment type="cofactor">
    <cofactor evidence="3">
        <name>FAD</name>
        <dbReference type="ChEBI" id="CHEBI:57692"/>
    </cofactor>
</comment>
<keyword evidence="13" id="KW-0560">Oxidoreductase</keyword>
<evidence type="ECO:0000256" key="16">
    <source>
        <dbReference type="SAM" id="MobiDB-lite"/>
    </source>
</evidence>
<evidence type="ECO:0000256" key="9">
    <source>
        <dbReference type="ARBA" id="ARBA00022505"/>
    </source>
</evidence>
<feature type="compositionally biased region" description="Polar residues" evidence="16">
    <location>
        <begin position="888"/>
        <end position="898"/>
    </location>
</feature>
<evidence type="ECO:0000256" key="10">
    <source>
        <dbReference type="ARBA" id="ARBA00022630"/>
    </source>
</evidence>
<name>A0A139GXN5_9PEZI</name>
<gene>
    <name evidence="19" type="ORF">AC578_7663</name>
</gene>
<evidence type="ECO:0000313" key="20">
    <source>
        <dbReference type="Proteomes" id="UP000070133"/>
    </source>
</evidence>
<comment type="function">
    <text evidence="4">Nitrate reductase is a key enzyme involved in the first step of nitrate assimilation in plants, fungi and bacteria.</text>
</comment>
<feature type="region of interest" description="Disordered" evidence="16">
    <location>
        <begin position="243"/>
        <end position="267"/>
    </location>
</feature>
<dbReference type="AlphaFoldDB" id="A0A139GXN5"/>
<dbReference type="InterPro" id="IPR000572">
    <property type="entry name" value="OxRdtase_Mopterin-bd_dom"/>
</dbReference>
<evidence type="ECO:0000256" key="8">
    <source>
        <dbReference type="ARBA" id="ARBA00015499"/>
    </source>
</evidence>
<dbReference type="Gene3D" id="3.10.120.10">
    <property type="entry name" value="Cytochrome b5-like heme/steroid binding domain"/>
    <property type="match status" value="1"/>
</dbReference>
<evidence type="ECO:0000256" key="2">
    <source>
        <dbReference type="ARBA" id="ARBA00001971"/>
    </source>
</evidence>
<proteinExistence type="inferred from homology"/>
<evidence type="ECO:0000256" key="12">
    <source>
        <dbReference type="ARBA" id="ARBA00022827"/>
    </source>
</evidence>
<dbReference type="InterPro" id="IPR036400">
    <property type="entry name" value="Cyt_B5-like_heme/steroid_sf"/>
</dbReference>
<organism evidence="19 20">
    <name type="scientific">Pseudocercospora eumusae</name>
    <dbReference type="NCBI Taxonomy" id="321146"/>
    <lineage>
        <taxon>Eukaryota</taxon>
        <taxon>Fungi</taxon>
        <taxon>Dikarya</taxon>
        <taxon>Ascomycota</taxon>
        <taxon>Pezizomycotina</taxon>
        <taxon>Dothideomycetes</taxon>
        <taxon>Dothideomycetidae</taxon>
        <taxon>Mycosphaerellales</taxon>
        <taxon>Mycosphaerellaceae</taxon>
        <taxon>Pseudocercospora</taxon>
    </lineage>
</organism>
<feature type="region of interest" description="Disordered" evidence="16">
    <location>
        <begin position="878"/>
        <end position="898"/>
    </location>
</feature>
<evidence type="ECO:0000256" key="5">
    <source>
        <dbReference type="ARBA" id="ARBA00006253"/>
    </source>
</evidence>
<feature type="compositionally biased region" description="Basic residues" evidence="16">
    <location>
        <begin position="32"/>
        <end position="42"/>
    </location>
</feature>
<comment type="catalytic activity">
    <reaction evidence="15">
        <text>nitrite + NADP(+) + H2O = nitrate + NADPH + H(+)</text>
        <dbReference type="Rhea" id="RHEA:19061"/>
        <dbReference type="ChEBI" id="CHEBI:15377"/>
        <dbReference type="ChEBI" id="CHEBI:15378"/>
        <dbReference type="ChEBI" id="CHEBI:16301"/>
        <dbReference type="ChEBI" id="CHEBI:17632"/>
        <dbReference type="ChEBI" id="CHEBI:57783"/>
        <dbReference type="ChEBI" id="CHEBI:58349"/>
        <dbReference type="EC" id="1.7.1.3"/>
    </reaction>
</comment>
<evidence type="ECO:0000256" key="4">
    <source>
        <dbReference type="ARBA" id="ARBA00003838"/>
    </source>
</evidence>
<reference evidence="19 20" key="1">
    <citation type="submission" date="2015-07" db="EMBL/GenBank/DDBJ databases">
        <title>Comparative genomics of the Sigatoka disease complex on banana suggests a link between parallel evolutionary changes in Pseudocercospora fijiensis and Pseudocercospora eumusae and increased virulence on the banana host.</title>
        <authorList>
            <person name="Chang T.-C."/>
            <person name="Salvucci A."/>
            <person name="Crous P.W."/>
            <person name="Stergiopoulos I."/>
        </authorList>
    </citation>
    <scope>NUCLEOTIDE SEQUENCE [LARGE SCALE GENOMIC DNA]</scope>
    <source>
        <strain evidence="19 20">CBS 114824</strain>
    </source>
</reference>
<dbReference type="SMART" id="SM01117">
    <property type="entry name" value="Cyt-b5"/>
    <property type="match status" value="1"/>
</dbReference>
<dbReference type="Pfam" id="PF03404">
    <property type="entry name" value="Mo-co_dimer"/>
    <property type="match status" value="1"/>
</dbReference>
<feature type="domain" description="FAD-binding FR-type" evidence="18">
    <location>
        <begin position="821"/>
        <end position="949"/>
    </location>
</feature>
<comment type="subunit">
    <text evidence="6">Homodimer.</text>
</comment>
<evidence type="ECO:0000259" key="18">
    <source>
        <dbReference type="PROSITE" id="PS51384"/>
    </source>
</evidence>
<dbReference type="InterPro" id="IPR036374">
    <property type="entry name" value="OxRdtase_Mopterin-bd_sf"/>
</dbReference>
<dbReference type="OrthoDB" id="432685at2759"/>
<evidence type="ECO:0000256" key="6">
    <source>
        <dbReference type="ARBA" id="ARBA00011738"/>
    </source>
</evidence>
<dbReference type="GO" id="GO:0043546">
    <property type="term" value="F:molybdopterin cofactor binding"/>
    <property type="evidence" value="ECO:0007669"/>
    <property type="project" value="TreeGrafter"/>
</dbReference>
<keyword evidence="9" id="KW-0500">Molybdenum</keyword>
<dbReference type="GO" id="GO:0008482">
    <property type="term" value="F:sulfite oxidase activity"/>
    <property type="evidence" value="ECO:0007669"/>
    <property type="project" value="TreeGrafter"/>
</dbReference>
<dbReference type="InterPro" id="IPR008335">
    <property type="entry name" value="Mopterin_OxRdtase_euk"/>
</dbReference>
<keyword evidence="11" id="KW-0479">Metal-binding</keyword>
<dbReference type="PRINTS" id="PR00407">
    <property type="entry name" value="EUMOPTERIN"/>
</dbReference>
<feature type="compositionally biased region" description="Basic and acidic residues" evidence="16">
    <location>
        <begin position="1"/>
        <end position="13"/>
    </location>
</feature>
<feature type="region of interest" description="Disordered" evidence="16">
    <location>
        <begin position="134"/>
        <end position="218"/>
    </location>
</feature>
<dbReference type="InterPro" id="IPR017938">
    <property type="entry name" value="Riboflavin_synthase-like_b-brl"/>
</dbReference>
<dbReference type="SUPFAM" id="SSF56524">
    <property type="entry name" value="Oxidoreductase molybdopterin-binding domain"/>
    <property type="match status" value="1"/>
</dbReference>
<dbReference type="Pfam" id="PF00970">
    <property type="entry name" value="FAD_binding_6"/>
    <property type="match status" value="2"/>
</dbReference>
<evidence type="ECO:0000256" key="1">
    <source>
        <dbReference type="ARBA" id="ARBA00001924"/>
    </source>
</evidence>
<feature type="region of interest" description="Disordered" evidence="16">
    <location>
        <begin position="1"/>
        <end position="81"/>
    </location>
</feature>
<evidence type="ECO:0000256" key="13">
    <source>
        <dbReference type="ARBA" id="ARBA00023002"/>
    </source>
</evidence>
<evidence type="ECO:0000256" key="15">
    <source>
        <dbReference type="ARBA" id="ARBA00049155"/>
    </source>
</evidence>
<comment type="cofactor">
    <cofactor evidence="2">
        <name>heme</name>
        <dbReference type="ChEBI" id="CHEBI:30413"/>
    </cofactor>
</comment>
<keyword evidence="10" id="KW-0285">Flavoprotein</keyword>
<dbReference type="SUPFAM" id="SSF55856">
    <property type="entry name" value="Cytochrome b5-like heme/steroid binding domain"/>
    <property type="match status" value="1"/>
</dbReference>
<dbReference type="Gene3D" id="3.40.50.80">
    <property type="entry name" value="Nucleotide-binding domain of ferredoxin-NADP reductase (FNR) module"/>
    <property type="match status" value="1"/>
</dbReference>
<dbReference type="PROSITE" id="PS50255">
    <property type="entry name" value="CYTOCHROME_B5_2"/>
    <property type="match status" value="1"/>
</dbReference>
<dbReference type="Proteomes" id="UP000070133">
    <property type="component" value="Unassembled WGS sequence"/>
</dbReference>
<dbReference type="Pfam" id="PF00173">
    <property type="entry name" value="Cyt-b5"/>
    <property type="match status" value="1"/>
</dbReference>
<dbReference type="PANTHER" id="PTHR19372">
    <property type="entry name" value="SULFITE REDUCTASE"/>
    <property type="match status" value="1"/>
</dbReference>
<dbReference type="GO" id="GO:0030151">
    <property type="term" value="F:molybdenum ion binding"/>
    <property type="evidence" value="ECO:0007669"/>
    <property type="project" value="InterPro"/>
</dbReference>
<comment type="cofactor">
    <cofactor evidence="1">
        <name>Mo-molybdopterin</name>
        <dbReference type="ChEBI" id="CHEBI:71302"/>
    </cofactor>
</comment>
<keyword evidence="14" id="KW-0534">Nitrate assimilation</keyword>
<feature type="compositionally biased region" description="Basic and acidic residues" evidence="16">
    <location>
        <begin position="170"/>
        <end position="218"/>
    </location>
</feature>
<dbReference type="InterPro" id="IPR014756">
    <property type="entry name" value="Ig_E-set"/>
</dbReference>
<dbReference type="CDD" id="cd06183">
    <property type="entry name" value="cyt_b5_reduct_like"/>
    <property type="match status" value="1"/>
</dbReference>